<dbReference type="Proteomes" id="UP001223336">
    <property type="component" value="Unassembled WGS sequence"/>
</dbReference>
<accession>A0ABU0Y680</accession>
<organism evidence="3 4">
    <name type="scientific">Thiothrix subterranea</name>
    <dbReference type="NCBI Taxonomy" id="2735563"/>
    <lineage>
        <taxon>Bacteria</taxon>
        <taxon>Pseudomonadati</taxon>
        <taxon>Pseudomonadota</taxon>
        <taxon>Gammaproteobacteria</taxon>
        <taxon>Thiotrichales</taxon>
        <taxon>Thiotrichaceae</taxon>
        <taxon>Thiothrix</taxon>
    </lineage>
</organism>
<proteinExistence type="predicted"/>
<comment type="caution">
    <text evidence="3">The sequence shown here is derived from an EMBL/GenBank/DDBJ whole genome shotgun (WGS) entry which is preliminary data.</text>
</comment>
<dbReference type="RefSeq" id="WP_202718939.1">
    <property type="nucleotide sequence ID" value="NZ_CP053482.1"/>
</dbReference>
<evidence type="ECO:0000256" key="1">
    <source>
        <dbReference type="SAM" id="MobiDB-lite"/>
    </source>
</evidence>
<keyword evidence="2" id="KW-0732">Signal</keyword>
<gene>
    <name evidence="3" type="ORF">RCC75_07055</name>
</gene>
<protein>
    <recommendedName>
        <fullName evidence="5">Lipoprotein</fullName>
    </recommendedName>
</protein>
<feature type="compositionally biased region" description="Low complexity" evidence="1">
    <location>
        <begin position="30"/>
        <end position="61"/>
    </location>
</feature>
<reference evidence="3 4" key="1">
    <citation type="submission" date="2023-08" db="EMBL/GenBank/DDBJ databases">
        <title>New molecular markers tilS and rpoB for phylogenetic and monitoring studies of the genus Thiothrix biodiversity.</title>
        <authorList>
            <person name="Ravin N.V."/>
            <person name="Smolyakov D."/>
            <person name="Markov N.D."/>
            <person name="Beletsky A.V."/>
            <person name="Mardanov A.V."/>
            <person name="Rudenko T.S."/>
            <person name="Grabovich M.Y."/>
        </authorList>
    </citation>
    <scope>NUCLEOTIDE SEQUENCE [LARGE SCALE GENOMIC DNA]</scope>
    <source>
        <strain evidence="3 4">H33</strain>
    </source>
</reference>
<feature type="chain" id="PRO_5045212456" description="Lipoprotein" evidence="2">
    <location>
        <begin position="25"/>
        <end position="61"/>
    </location>
</feature>
<sequence>MTQYRVLIAALLAAFALTACGEKAAEAPKADAPAAAQTAPAADQAAPVAPAADPAAPAAPK</sequence>
<feature type="region of interest" description="Disordered" evidence="1">
    <location>
        <begin position="27"/>
        <end position="61"/>
    </location>
</feature>
<feature type="signal peptide" evidence="2">
    <location>
        <begin position="1"/>
        <end position="24"/>
    </location>
</feature>
<dbReference type="EMBL" id="JAVFKN010000007">
    <property type="protein sequence ID" value="MDQ5768280.1"/>
    <property type="molecule type" value="Genomic_DNA"/>
</dbReference>
<dbReference type="PROSITE" id="PS51257">
    <property type="entry name" value="PROKAR_LIPOPROTEIN"/>
    <property type="match status" value="1"/>
</dbReference>
<evidence type="ECO:0000313" key="3">
    <source>
        <dbReference type="EMBL" id="MDQ5768280.1"/>
    </source>
</evidence>
<evidence type="ECO:0000256" key="2">
    <source>
        <dbReference type="SAM" id="SignalP"/>
    </source>
</evidence>
<keyword evidence="4" id="KW-1185">Reference proteome</keyword>
<evidence type="ECO:0000313" key="4">
    <source>
        <dbReference type="Proteomes" id="UP001223336"/>
    </source>
</evidence>
<evidence type="ECO:0008006" key="5">
    <source>
        <dbReference type="Google" id="ProtNLM"/>
    </source>
</evidence>
<name>A0ABU0Y680_9GAMM</name>